<comment type="caution">
    <text evidence="1">The sequence shown here is derived from an EMBL/GenBank/DDBJ whole genome shotgun (WGS) entry which is preliminary data.</text>
</comment>
<dbReference type="SUPFAM" id="SSF52047">
    <property type="entry name" value="RNI-like"/>
    <property type="match status" value="1"/>
</dbReference>
<gene>
    <name evidence="1" type="ORF">EGW08_013256</name>
</gene>
<keyword evidence="2" id="KW-1185">Reference proteome</keyword>
<dbReference type="InterPro" id="IPR032675">
    <property type="entry name" value="LRR_dom_sf"/>
</dbReference>
<proteinExistence type="predicted"/>
<dbReference type="AlphaFoldDB" id="A0A433TBS2"/>
<dbReference type="STRING" id="188477.A0A433TBS2"/>
<evidence type="ECO:0000313" key="1">
    <source>
        <dbReference type="EMBL" id="RUS78999.1"/>
    </source>
</evidence>
<reference evidence="1 2" key="1">
    <citation type="submission" date="2019-01" db="EMBL/GenBank/DDBJ databases">
        <title>A draft genome assembly of the solar-powered sea slug Elysia chlorotica.</title>
        <authorList>
            <person name="Cai H."/>
            <person name="Li Q."/>
            <person name="Fang X."/>
            <person name="Li J."/>
            <person name="Curtis N.E."/>
            <person name="Altenburger A."/>
            <person name="Shibata T."/>
            <person name="Feng M."/>
            <person name="Maeda T."/>
            <person name="Schwartz J.A."/>
            <person name="Shigenobu S."/>
            <person name="Lundholm N."/>
            <person name="Nishiyama T."/>
            <person name="Yang H."/>
            <person name="Hasebe M."/>
            <person name="Li S."/>
            <person name="Pierce S.K."/>
            <person name="Wang J."/>
        </authorList>
    </citation>
    <scope>NUCLEOTIDE SEQUENCE [LARGE SCALE GENOMIC DNA]</scope>
    <source>
        <strain evidence="1">EC2010</strain>
        <tissue evidence="1">Whole organism of an adult</tissue>
    </source>
</reference>
<accession>A0A433TBS2</accession>
<evidence type="ECO:0008006" key="3">
    <source>
        <dbReference type="Google" id="ProtNLM"/>
    </source>
</evidence>
<name>A0A433TBS2_ELYCH</name>
<dbReference type="Gene3D" id="3.80.10.10">
    <property type="entry name" value="Ribonuclease Inhibitor"/>
    <property type="match status" value="1"/>
</dbReference>
<dbReference type="OrthoDB" id="6421103at2759"/>
<dbReference type="Proteomes" id="UP000271974">
    <property type="component" value="Unassembled WGS sequence"/>
</dbReference>
<dbReference type="Gene3D" id="1.20.1280.50">
    <property type="match status" value="1"/>
</dbReference>
<evidence type="ECO:0000313" key="2">
    <source>
        <dbReference type="Proteomes" id="UP000271974"/>
    </source>
</evidence>
<protein>
    <recommendedName>
        <fullName evidence="3">F-box domain-containing protein</fullName>
    </recommendedName>
</protein>
<organism evidence="1 2">
    <name type="scientific">Elysia chlorotica</name>
    <name type="common">Eastern emerald elysia</name>
    <name type="synonym">Sea slug</name>
    <dbReference type="NCBI Taxonomy" id="188477"/>
    <lineage>
        <taxon>Eukaryota</taxon>
        <taxon>Metazoa</taxon>
        <taxon>Spiralia</taxon>
        <taxon>Lophotrochozoa</taxon>
        <taxon>Mollusca</taxon>
        <taxon>Gastropoda</taxon>
        <taxon>Heterobranchia</taxon>
        <taxon>Euthyneura</taxon>
        <taxon>Panpulmonata</taxon>
        <taxon>Sacoglossa</taxon>
        <taxon>Placobranchoidea</taxon>
        <taxon>Plakobranchidae</taxon>
        <taxon>Elysia</taxon>
    </lineage>
</organism>
<dbReference type="EMBL" id="RQTK01000478">
    <property type="protein sequence ID" value="RUS78999.1"/>
    <property type="molecule type" value="Genomic_DNA"/>
</dbReference>
<sequence length="495" mass="55805">METWANLPDELLLYIFRFLKVQYTVPTVIRAVKTKLTALRSKADTCTARSPHKGLVRARQGFTDTLHRQTMREQWASNDRHLAFKANALLQCDLKVEVDLSKASCACRKWRRVFHDPSLWRSRSFDFSGYYRSQAQRMQQRLSGYVSAMGSHLQRLDVACSSPNLITAYSVAQGVRLLLLGLADLPAGRRTLHTFTLRHLNFDESWDGFRASKHVLVSSLSHFLQSQAALRSIDLKNAFLTPPFSHRVLRCVGASRSRATLTSLSVVNLFCCDTPSRYVAVHLMSVFRRCWRLSEISLNYIYLHAIGAARLCEALADSLLLLRLDLYVLDQTRGDVIRAAEWTSARLACPRLQVTLNTHCWPREPGAVIVASLPLRELPAVSRDPDALPGALRPPPDTRLLRRADDAFPHGQGEGAGGSWNPDLLIMRLVHVNIETGVTPAPLAIPCSSWQFYINASVLRLLLYHVVVGSFISIHQGCSRLDWELDDKLWISLKT</sequence>